<dbReference type="GO" id="GO:0003677">
    <property type="term" value="F:DNA binding"/>
    <property type="evidence" value="ECO:0007669"/>
    <property type="project" value="UniProtKB-KW"/>
</dbReference>
<evidence type="ECO:0000256" key="1">
    <source>
        <dbReference type="ARBA" id="ARBA00000185"/>
    </source>
</evidence>
<keyword evidence="4" id="KW-0547">Nucleotide-binding</keyword>
<gene>
    <name evidence="9" type="ORF">EV186_102103</name>
</gene>
<reference evidence="9 10" key="1">
    <citation type="submission" date="2019-03" db="EMBL/GenBank/DDBJ databases">
        <title>Genomic Encyclopedia of Type Strains, Phase IV (KMG-IV): sequencing the most valuable type-strain genomes for metagenomic binning, comparative biology and taxonomic classification.</title>
        <authorList>
            <person name="Goeker M."/>
        </authorList>
    </citation>
    <scope>NUCLEOTIDE SEQUENCE [LARGE SCALE GENOMIC DNA]</scope>
    <source>
        <strain evidence="9 10">DSM 45361</strain>
    </source>
</reference>
<protein>
    <recommendedName>
        <fullName evidence="3">DNA topoisomerase (ATP-hydrolyzing)</fullName>
        <ecNumber evidence="3">5.6.2.2</ecNumber>
    </recommendedName>
</protein>
<evidence type="ECO:0000313" key="9">
    <source>
        <dbReference type="EMBL" id="TDQ00242.1"/>
    </source>
</evidence>
<dbReference type="PANTHER" id="PTHR45866">
    <property type="entry name" value="DNA GYRASE/TOPOISOMERASE SUBUNIT B"/>
    <property type="match status" value="1"/>
</dbReference>
<dbReference type="EMBL" id="SNXZ01000002">
    <property type="protein sequence ID" value="TDQ00242.1"/>
    <property type="molecule type" value="Genomic_DNA"/>
</dbReference>
<evidence type="ECO:0000256" key="2">
    <source>
        <dbReference type="ARBA" id="ARBA00010708"/>
    </source>
</evidence>
<keyword evidence="6" id="KW-0799">Topoisomerase</keyword>
<dbReference type="GO" id="GO:0005524">
    <property type="term" value="F:ATP binding"/>
    <property type="evidence" value="ECO:0007669"/>
    <property type="project" value="UniProtKB-KW"/>
</dbReference>
<name>A0A4R6SEC2_LABRH</name>
<comment type="caution">
    <text evidence="9">The sequence shown here is derived from an EMBL/GenBank/DDBJ whole genome shotgun (WGS) entry which is preliminary data.</text>
</comment>
<dbReference type="Proteomes" id="UP000295444">
    <property type="component" value="Unassembled WGS sequence"/>
</dbReference>
<dbReference type="AlphaFoldDB" id="A0A4R6SEC2"/>
<dbReference type="PANTHER" id="PTHR45866:SF1">
    <property type="entry name" value="DNA GYRASE SUBUNIT B, MITOCHONDRIAL"/>
    <property type="match status" value="1"/>
</dbReference>
<dbReference type="InterPro" id="IPR036890">
    <property type="entry name" value="HATPase_C_sf"/>
</dbReference>
<organism evidence="9 10">
    <name type="scientific">Labedaea rhizosphaerae</name>
    <dbReference type="NCBI Taxonomy" id="598644"/>
    <lineage>
        <taxon>Bacteria</taxon>
        <taxon>Bacillati</taxon>
        <taxon>Actinomycetota</taxon>
        <taxon>Actinomycetes</taxon>
        <taxon>Pseudonocardiales</taxon>
        <taxon>Pseudonocardiaceae</taxon>
        <taxon>Labedaea</taxon>
    </lineage>
</organism>
<dbReference type="RefSeq" id="WP_133848981.1">
    <property type="nucleotide sequence ID" value="NZ_SNXZ01000002.1"/>
</dbReference>
<comment type="catalytic activity">
    <reaction evidence="1">
        <text>ATP-dependent breakage, passage and rejoining of double-stranded DNA.</text>
        <dbReference type="EC" id="5.6.2.2"/>
    </reaction>
</comment>
<keyword evidence="10" id="KW-1185">Reference proteome</keyword>
<evidence type="ECO:0000256" key="5">
    <source>
        <dbReference type="ARBA" id="ARBA00022840"/>
    </source>
</evidence>
<comment type="similarity">
    <text evidence="2">Belongs to the type II topoisomerase GyrB family.</text>
</comment>
<dbReference type="SUPFAM" id="SSF55874">
    <property type="entry name" value="ATPase domain of HSP90 chaperone/DNA topoisomerase II/histidine kinase"/>
    <property type="match status" value="1"/>
</dbReference>
<sequence length="217" mass="22882">MDKANLPRNTTHDWASGVDVGHLERIRQDPASFAPGGVGHLVLEVLAYAAEEAQDNGGGRCSITLHADGSVAVSDDGRGTATVLDSAGEPLKKPVMVSKDLRFFDAPDAPVLADGHPRRGMSVVAASSDWLVHTNRRANGSWTQRYENALPVTGLIPLAATETDETAEIGGTSGITGTTVHFRPTAVVRELGEADADDVARWAASSPHLSVEVTDLR</sequence>
<dbReference type="OrthoDB" id="4479164at2"/>
<keyword evidence="8" id="KW-0413">Isomerase</keyword>
<evidence type="ECO:0000256" key="4">
    <source>
        <dbReference type="ARBA" id="ARBA00022741"/>
    </source>
</evidence>
<dbReference type="EC" id="5.6.2.2" evidence="3"/>
<evidence type="ECO:0000313" key="10">
    <source>
        <dbReference type="Proteomes" id="UP000295444"/>
    </source>
</evidence>
<proteinExistence type="inferred from homology"/>
<evidence type="ECO:0000256" key="8">
    <source>
        <dbReference type="ARBA" id="ARBA00023235"/>
    </source>
</evidence>
<keyword evidence="7" id="KW-0238">DNA-binding</keyword>
<accession>A0A4R6SEC2</accession>
<evidence type="ECO:0000256" key="6">
    <source>
        <dbReference type="ARBA" id="ARBA00023029"/>
    </source>
</evidence>
<keyword evidence="5" id="KW-0067">ATP-binding</keyword>
<evidence type="ECO:0000256" key="3">
    <source>
        <dbReference type="ARBA" id="ARBA00012895"/>
    </source>
</evidence>
<evidence type="ECO:0000256" key="7">
    <source>
        <dbReference type="ARBA" id="ARBA00023125"/>
    </source>
</evidence>
<dbReference type="Gene3D" id="3.30.565.10">
    <property type="entry name" value="Histidine kinase-like ATPase, C-terminal domain"/>
    <property type="match status" value="1"/>
</dbReference>
<dbReference type="GO" id="GO:0003918">
    <property type="term" value="F:DNA topoisomerase type II (double strand cut, ATP-hydrolyzing) activity"/>
    <property type="evidence" value="ECO:0007669"/>
    <property type="project" value="UniProtKB-EC"/>
</dbReference>